<dbReference type="Proteomes" id="UP001057402">
    <property type="component" value="Chromosome 4"/>
</dbReference>
<comment type="caution">
    <text evidence="1">The sequence shown here is derived from an EMBL/GenBank/DDBJ whole genome shotgun (WGS) entry which is preliminary data.</text>
</comment>
<reference evidence="2" key="1">
    <citation type="journal article" date="2023" name="Front. Plant Sci.">
        <title>Chromosomal-level genome assembly of Melastoma candidum provides insights into trichome evolution.</title>
        <authorList>
            <person name="Zhong Y."/>
            <person name="Wu W."/>
            <person name="Sun C."/>
            <person name="Zou P."/>
            <person name="Liu Y."/>
            <person name="Dai S."/>
            <person name="Zhou R."/>
        </authorList>
    </citation>
    <scope>NUCLEOTIDE SEQUENCE [LARGE SCALE GENOMIC DNA]</scope>
</reference>
<evidence type="ECO:0000313" key="2">
    <source>
        <dbReference type="Proteomes" id="UP001057402"/>
    </source>
</evidence>
<protein>
    <submittedName>
        <fullName evidence="1">Uncharacterized protein</fullName>
    </submittedName>
</protein>
<name>A0ACB9R7I1_9MYRT</name>
<accession>A0ACB9R7I1</accession>
<proteinExistence type="predicted"/>
<dbReference type="EMBL" id="CM042883">
    <property type="protein sequence ID" value="KAI4373806.1"/>
    <property type="molecule type" value="Genomic_DNA"/>
</dbReference>
<organism evidence="1 2">
    <name type="scientific">Melastoma candidum</name>
    <dbReference type="NCBI Taxonomy" id="119954"/>
    <lineage>
        <taxon>Eukaryota</taxon>
        <taxon>Viridiplantae</taxon>
        <taxon>Streptophyta</taxon>
        <taxon>Embryophyta</taxon>
        <taxon>Tracheophyta</taxon>
        <taxon>Spermatophyta</taxon>
        <taxon>Magnoliopsida</taxon>
        <taxon>eudicotyledons</taxon>
        <taxon>Gunneridae</taxon>
        <taxon>Pentapetalae</taxon>
        <taxon>rosids</taxon>
        <taxon>malvids</taxon>
        <taxon>Myrtales</taxon>
        <taxon>Melastomataceae</taxon>
        <taxon>Melastomatoideae</taxon>
        <taxon>Melastomateae</taxon>
        <taxon>Melastoma</taxon>
    </lineage>
</organism>
<keyword evidence="2" id="KW-1185">Reference proteome</keyword>
<gene>
    <name evidence="1" type="ORF">MLD38_011883</name>
</gene>
<evidence type="ECO:0000313" key="1">
    <source>
        <dbReference type="EMBL" id="KAI4373806.1"/>
    </source>
</evidence>
<sequence>MASAAPRRHLRIGDVVVAEVQRLLARPVVASDTDRLCGSADWRRMVLHMEMKDISDCQSPMGIGFSAGFVLIQFVERFLHSLKQNIAQILFPNLDIHTKSRIFGITKLSQWTLRKEADMSEVENFSPKKDCKVNETDFRNNGENLPVYNVLDGLLKGSLERLKTMRENFFLGI</sequence>